<evidence type="ECO:0000256" key="2">
    <source>
        <dbReference type="SAM" id="MobiDB-lite"/>
    </source>
</evidence>
<dbReference type="Proteomes" id="UP001152562">
    <property type="component" value="Unassembled WGS sequence"/>
</dbReference>
<feature type="region of interest" description="Disordered" evidence="2">
    <location>
        <begin position="1"/>
        <end position="82"/>
    </location>
</feature>
<dbReference type="AlphaFoldDB" id="A0A9P0SSL0"/>
<evidence type="ECO:0000313" key="3">
    <source>
        <dbReference type="EMBL" id="CAH3933832.1"/>
    </source>
</evidence>
<feature type="compositionally biased region" description="Polar residues" evidence="2">
    <location>
        <begin position="318"/>
        <end position="334"/>
    </location>
</feature>
<organism evidence="3 4">
    <name type="scientific">Pieris brassicae</name>
    <name type="common">White butterfly</name>
    <name type="synonym">Large white butterfly</name>
    <dbReference type="NCBI Taxonomy" id="7116"/>
    <lineage>
        <taxon>Eukaryota</taxon>
        <taxon>Metazoa</taxon>
        <taxon>Ecdysozoa</taxon>
        <taxon>Arthropoda</taxon>
        <taxon>Hexapoda</taxon>
        <taxon>Insecta</taxon>
        <taxon>Pterygota</taxon>
        <taxon>Neoptera</taxon>
        <taxon>Endopterygota</taxon>
        <taxon>Lepidoptera</taxon>
        <taxon>Glossata</taxon>
        <taxon>Ditrysia</taxon>
        <taxon>Papilionoidea</taxon>
        <taxon>Pieridae</taxon>
        <taxon>Pierinae</taxon>
        <taxon>Pieris</taxon>
    </lineage>
</organism>
<feature type="region of interest" description="Disordered" evidence="2">
    <location>
        <begin position="359"/>
        <end position="522"/>
    </location>
</feature>
<comment type="caution">
    <text evidence="3">The sequence shown here is derived from an EMBL/GenBank/DDBJ whole genome shotgun (WGS) entry which is preliminary data.</text>
</comment>
<name>A0A9P0SSL0_PIEBR</name>
<gene>
    <name evidence="3" type="ORF">PIBRA_LOCUS1245</name>
</gene>
<feature type="region of interest" description="Disordered" evidence="2">
    <location>
        <begin position="222"/>
        <end position="246"/>
    </location>
</feature>
<sequence length="522" mass="57900">MTSPKENSDVINLKEERAISTEPKDLTDLPPSGTSLHKRRRGEPPATLTVKSPQTPSDAEGSSPCTAGPTPEESWGIPDDTDVEGICDRMLHRLKDKDDPASKCGKDIAQRTKETLEAFDHLEKLLQLLDQFVNLKEKNNKIIKRLNDVNSLIRLHNAYKRIDQENENLKNESREIELINEALDAELECEYGQALFDSILGRTMKRSGSKWKSHGRFGGSLLRKQRSRSAGGEDSDAPLGMPLRRRSDGVFPKEVEKSKVSNWTRVKSAFKWEKAQWPTSTIGGVAAVAAGAMVGAVALTGSSPSAPGLPNPEPRDSASLTPGSAMSLTPNSSCEELRLESGMSRKNQMLRLDDNDNAFLHAPMQDDSSTSPSPNKLHKSRWGKMRNIIQTHRESVKKKRPPKSPDLIPGRRRSFSDGGDSDAPPALTLTIPSSEELESEGPQPALRKQRSLELGARPPPRPRDSKWSRVKRAFLTHAASASVPSSPSRHSAFFTDPDLKRSKEEKDDKPQCPIKRHYWKLK</sequence>
<feature type="compositionally biased region" description="Basic and acidic residues" evidence="2">
    <location>
        <begin position="1"/>
        <end position="27"/>
    </location>
</feature>
<feature type="compositionally biased region" description="Basic and acidic residues" evidence="2">
    <location>
        <begin position="497"/>
        <end position="510"/>
    </location>
</feature>
<feature type="region of interest" description="Disordered" evidence="2">
    <location>
        <begin position="304"/>
        <end position="335"/>
    </location>
</feature>
<feature type="coiled-coil region" evidence="1">
    <location>
        <begin position="152"/>
        <end position="186"/>
    </location>
</feature>
<dbReference type="EMBL" id="CALOZG010000001">
    <property type="protein sequence ID" value="CAH3933832.1"/>
    <property type="molecule type" value="Genomic_DNA"/>
</dbReference>
<keyword evidence="1" id="KW-0175">Coiled coil</keyword>
<protein>
    <submittedName>
        <fullName evidence="3">Uncharacterized protein</fullName>
    </submittedName>
</protein>
<keyword evidence="4" id="KW-1185">Reference proteome</keyword>
<evidence type="ECO:0000256" key="1">
    <source>
        <dbReference type="SAM" id="Coils"/>
    </source>
</evidence>
<feature type="compositionally biased region" description="Low complexity" evidence="2">
    <location>
        <begin position="477"/>
        <end position="492"/>
    </location>
</feature>
<reference evidence="3" key="1">
    <citation type="submission" date="2022-05" db="EMBL/GenBank/DDBJ databases">
        <authorList>
            <person name="Okamura Y."/>
        </authorList>
    </citation>
    <scope>NUCLEOTIDE SEQUENCE</scope>
</reference>
<proteinExistence type="predicted"/>
<evidence type="ECO:0000313" key="4">
    <source>
        <dbReference type="Proteomes" id="UP001152562"/>
    </source>
</evidence>
<accession>A0A9P0SSL0</accession>